<accession>A0A1G6S9F7</accession>
<dbReference type="OrthoDB" id="9789398at2"/>
<dbReference type="PRINTS" id="PR00081">
    <property type="entry name" value="GDHRDH"/>
</dbReference>
<dbReference type="SUPFAM" id="SSF51735">
    <property type="entry name" value="NAD(P)-binding Rossmann-fold domains"/>
    <property type="match status" value="1"/>
</dbReference>
<dbReference type="STRING" id="1271860.SAMN05216174_107293"/>
<dbReference type="InterPro" id="IPR002347">
    <property type="entry name" value="SDR_fam"/>
</dbReference>
<evidence type="ECO:0000256" key="3">
    <source>
        <dbReference type="RuleBase" id="RU000363"/>
    </source>
</evidence>
<dbReference type="RefSeq" id="WP_091451569.1">
    <property type="nucleotide sequence ID" value="NZ_FMZZ01000007.1"/>
</dbReference>
<dbReference type="AlphaFoldDB" id="A0A1G6S9F7"/>
<gene>
    <name evidence="4" type="ORF">SAMN05216174_107293</name>
</gene>
<comment type="similarity">
    <text evidence="1 3">Belongs to the short-chain dehydrogenases/reductases (SDR) family.</text>
</comment>
<proteinExistence type="inferred from homology"/>
<dbReference type="PRINTS" id="PR00080">
    <property type="entry name" value="SDRFAMILY"/>
</dbReference>
<evidence type="ECO:0000256" key="1">
    <source>
        <dbReference type="ARBA" id="ARBA00006484"/>
    </source>
</evidence>
<dbReference type="Gene3D" id="3.40.50.720">
    <property type="entry name" value="NAD(P)-binding Rossmann-like Domain"/>
    <property type="match status" value="1"/>
</dbReference>
<keyword evidence="2" id="KW-0560">Oxidoreductase</keyword>
<dbReference type="GO" id="GO:0016491">
    <property type="term" value="F:oxidoreductase activity"/>
    <property type="evidence" value="ECO:0007669"/>
    <property type="project" value="UniProtKB-KW"/>
</dbReference>
<dbReference type="FunFam" id="3.40.50.720:FF:000084">
    <property type="entry name" value="Short-chain dehydrogenase reductase"/>
    <property type="match status" value="1"/>
</dbReference>
<name>A0A1G6S9F7_9PSEU</name>
<keyword evidence="5" id="KW-1185">Reference proteome</keyword>
<evidence type="ECO:0000313" key="5">
    <source>
        <dbReference type="Proteomes" id="UP000199501"/>
    </source>
</evidence>
<dbReference type="PANTHER" id="PTHR43669">
    <property type="entry name" value="5-KETO-D-GLUCONATE 5-REDUCTASE"/>
    <property type="match status" value="1"/>
</dbReference>
<dbReference type="PANTHER" id="PTHR43669:SF3">
    <property type="entry name" value="ALCOHOL DEHYDROGENASE, PUTATIVE (AFU_ORTHOLOGUE AFUA_3G03445)-RELATED"/>
    <property type="match status" value="1"/>
</dbReference>
<dbReference type="Proteomes" id="UP000199501">
    <property type="component" value="Unassembled WGS sequence"/>
</dbReference>
<evidence type="ECO:0000313" key="4">
    <source>
        <dbReference type="EMBL" id="SDD13304.1"/>
    </source>
</evidence>
<evidence type="ECO:0000256" key="2">
    <source>
        <dbReference type="ARBA" id="ARBA00023002"/>
    </source>
</evidence>
<dbReference type="CDD" id="cd05233">
    <property type="entry name" value="SDR_c"/>
    <property type="match status" value="1"/>
</dbReference>
<dbReference type="Pfam" id="PF00106">
    <property type="entry name" value="adh_short"/>
    <property type="match status" value="1"/>
</dbReference>
<dbReference type="EMBL" id="FMZZ01000007">
    <property type="protein sequence ID" value="SDD13304.1"/>
    <property type="molecule type" value="Genomic_DNA"/>
</dbReference>
<protein>
    <submittedName>
        <fullName evidence="4">NAD(P)-dependent dehydrogenase, short-chain alcohol dehydrogenase family</fullName>
    </submittedName>
</protein>
<organism evidence="4 5">
    <name type="scientific">Actinokineospora iranica</name>
    <dbReference type="NCBI Taxonomy" id="1271860"/>
    <lineage>
        <taxon>Bacteria</taxon>
        <taxon>Bacillati</taxon>
        <taxon>Actinomycetota</taxon>
        <taxon>Actinomycetes</taxon>
        <taxon>Pseudonocardiales</taxon>
        <taxon>Pseudonocardiaceae</taxon>
        <taxon>Actinokineospora</taxon>
    </lineage>
</organism>
<sequence length="263" mass="28265">MGSARDLAVMVTGGGKGLGLEFARALAEDGAAVLVTGRDQAALDHAVRGLRKAGGTAEAVRADVTDRKEIEHAVNHAVDAFGKLDVLVNNAGTPGPLGPTWEVDEAAWWHTFEVNVRGTLLACRAAAEVMAPSERGRIINITSHAGKHRWPHASAYSVSKGAIIKLTENLAVELKPHHVSVVSYHPGLIDAGMTHELMTAEHSDPWEEKVAEFFRHEKDEGRFTSIEQAKSTLLRLVTGEADTLSGRYVTAEDDLAELAAEKK</sequence>
<reference evidence="5" key="1">
    <citation type="submission" date="2016-10" db="EMBL/GenBank/DDBJ databases">
        <authorList>
            <person name="Varghese N."/>
            <person name="Submissions S."/>
        </authorList>
    </citation>
    <scope>NUCLEOTIDE SEQUENCE [LARGE SCALE GENOMIC DNA]</scope>
    <source>
        <strain evidence="5">IBRC-M 10403</strain>
    </source>
</reference>
<dbReference type="InterPro" id="IPR036291">
    <property type="entry name" value="NAD(P)-bd_dom_sf"/>
</dbReference>